<reference evidence="3" key="1">
    <citation type="submission" date="2018-05" db="EMBL/GenBank/DDBJ databases">
        <authorList>
            <person name="Lanie J.A."/>
            <person name="Ng W.-L."/>
            <person name="Kazmierczak K.M."/>
            <person name="Andrzejewski T.M."/>
            <person name="Davidsen T.M."/>
            <person name="Wayne K.J."/>
            <person name="Tettelin H."/>
            <person name="Glass J.I."/>
            <person name="Rusch D."/>
            <person name="Podicherti R."/>
            <person name="Tsui H.-C.T."/>
            <person name="Winkler M.E."/>
        </authorList>
    </citation>
    <scope>NUCLEOTIDE SEQUENCE</scope>
</reference>
<organism evidence="3">
    <name type="scientific">marine metagenome</name>
    <dbReference type="NCBI Taxonomy" id="408172"/>
    <lineage>
        <taxon>unclassified sequences</taxon>
        <taxon>metagenomes</taxon>
        <taxon>ecological metagenomes</taxon>
    </lineage>
</organism>
<dbReference type="Gene3D" id="2.170.130.10">
    <property type="entry name" value="TonB-dependent receptor, plug domain"/>
    <property type="match status" value="1"/>
</dbReference>
<dbReference type="InterPro" id="IPR012910">
    <property type="entry name" value="Plug_dom"/>
</dbReference>
<protein>
    <recommendedName>
        <fullName evidence="2">TonB-dependent receptor plug domain-containing protein</fullName>
    </recommendedName>
</protein>
<dbReference type="PROSITE" id="PS52016">
    <property type="entry name" value="TONB_DEPENDENT_REC_3"/>
    <property type="match status" value="1"/>
</dbReference>
<feature type="non-terminal residue" evidence="3">
    <location>
        <position position="107"/>
    </location>
</feature>
<dbReference type="GO" id="GO:0015889">
    <property type="term" value="P:cobalamin transport"/>
    <property type="evidence" value="ECO:0007669"/>
    <property type="project" value="TreeGrafter"/>
</dbReference>
<dbReference type="GO" id="GO:0009279">
    <property type="term" value="C:cell outer membrane"/>
    <property type="evidence" value="ECO:0007669"/>
    <property type="project" value="TreeGrafter"/>
</dbReference>
<dbReference type="SUPFAM" id="SSF56935">
    <property type="entry name" value="Porins"/>
    <property type="match status" value="1"/>
</dbReference>
<dbReference type="PANTHER" id="PTHR30069">
    <property type="entry name" value="TONB-DEPENDENT OUTER MEMBRANE RECEPTOR"/>
    <property type="match status" value="1"/>
</dbReference>
<evidence type="ECO:0000256" key="1">
    <source>
        <dbReference type="ARBA" id="ARBA00022729"/>
    </source>
</evidence>
<keyword evidence="1" id="KW-0732">Signal</keyword>
<evidence type="ECO:0000259" key="2">
    <source>
        <dbReference type="Pfam" id="PF07715"/>
    </source>
</evidence>
<sequence>VKNLVSPLLALIAATPSFSATSDPTDIIIVTATRTESALADVSVPVEVITRDEIELSLANDLSELLRFEAGIDIGRNGGPGQSTSVFLRGTESNHTLVLIDGVRINP</sequence>
<dbReference type="InterPro" id="IPR039426">
    <property type="entry name" value="TonB-dep_rcpt-like"/>
</dbReference>
<proteinExistence type="predicted"/>
<dbReference type="AlphaFoldDB" id="A0A382FLT8"/>
<dbReference type="InterPro" id="IPR037066">
    <property type="entry name" value="Plug_dom_sf"/>
</dbReference>
<feature type="domain" description="TonB-dependent receptor plug" evidence="2">
    <location>
        <begin position="40"/>
        <end position="106"/>
    </location>
</feature>
<dbReference type="EMBL" id="UINC01050402">
    <property type="protein sequence ID" value="SVB63314.1"/>
    <property type="molecule type" value="Genomic_DNA"/>
</dbReference>
<evidence type="ECO:0000313" key="3">
    <source>
        <dbReference type="EMBL" id="SVB63314.1"/>
    </source>
</evidence>
<gene>
    <name evidence="3" type="ORF">METZ01_LOCUS216168</name>
</gene>
<dbReference type="PANTHER" id="PTHR30069:SF53">
    <property type="entry name" value="COLICIN I RECEPTOR-RELATED"/>
    <property type="match status" value="1"/>
</dbReference>
<name>A0A382FLT8_9ZZZZ</name>
<dbReference type="Pfam" id="PF07715">
    <property type="entry name" value="Plug"/>
    <property type="match status" value="1"/>
</dbReference>
<feature type="non-terminal residue" evidence="3">
    <location>
        <position position="1"/>
    </location>
</feature>
<accession>A0A382FLT8</accession>